<organism evidence="8 9">
    <name type="scientific">Paenacidovorax caeni</name>
    <dbReference type="NCBI Taxonomy" id="343013"/>
    <lineage>
        <taxon>Bacteria</taxon>
        <taxon>Pseudomonadati</taxon>
        <taxon>Pseudomonadota</taxon>
        <taxon>Betaproteobacteria</taxon>
        <taxon>Burkholderiales</taxon>
        <taxon>Comamonadaceae</taxon>
        <taxon>Paenacidovorax</taxon>
    </lineage>
</organism>
<keyword evidence="6" id="KW-0472">Membrane</keyword>
<evidence type="ECO:0000313" key="9">
    <source>
        <dbReference type="Proteomes" id="UP000183656"/>
    </source>
</evidence>
<evidence type="ECO:0000256" key="2">
    <source>
        <dbReference type="ARBA" id="ARBA00022723"/>
    </source>
</evidence>
<evidence type="ECO:0000259" key="7">
    <source>
        <dbReference type="PROSITE" id="PS51007"/>
    </source>
</evidence>
<dbReference type="EMBL" id="FPBX01000014">
    <property type="protein sequence ID" value="SFU68247.1"/>
    <property type="molecule type" value="Genomic_DNA"/>
</dbReference>
<keyword evidence="2 4" id="KW-0479">Metal-binding</keyword>
<accession>A0A1I7I5P0</accession>
<feature type="transmembrane region" description="Helical" evidence="6">
    <location>
        <begin position="25"/>
        <end position="48"/>
    </location>
</feature>
<dbReference type="AlphaFoldDB" id="A0A1I7I5P0"/>
<proteinExistence type="predicted"/>
<keyword evidence="3 4" id="KW-0408">Iron</keyword>
<protein>
    <submittedName>
        <fullName evidence="8">Cytochrome c551/c552</fullName>
    </submittedName>
</protein>
<gene>
    <name evidence="8" type="ORF">SAMN04489707_101465</name>
</gene>
<evidence type="ECO:0000256" key="3">
    <source>
        <dbReference type="ARBA" id="ARBA00023004"/>
    </source>
</evidence>
<keyword evidence="6" id="KW-0812">Transmembrane</keyword>
<dbReference type="GO" id="GO:0020037">
    <property type="term" value="F:heme binding"/>
    <property type="evidence" value="ECO:0007669"/>
    <property type="project" value="InterPro"/>
</dbReference>
<dbReference type="GO" id="GO:0009055">
    <property type="term" value="F:electron transfer activity"/>
    <property type="evidence" value="ECO:0007669"/>
    <property type="project" value="InterPro"/>
</dbReference>
<dbReference type="RefSeq" id="WP_139235387.1">
    <property type="nucleotide sequence ID" value="NZ_CYIG01000008.1"/>
</dbReference>
<evidence type="ECO:0000256" key="6">
    <source>
        <dbReference type="SAM" id="Phobius"/>
    </source>
</evidence>
<dbReference type="Proteomes" id="UP000183656">
    <property type="component" value="Unassembled WGS sequence"/>
</dbReference>
<feature type="domain" description="Cytochrome c" evidence="7">
    <location>
        <begin position="44"/>
        <end position="129"/>
    </location>
</feature>
<dbReference type="OrthoDB" id="9811281at2"/>
<keyword evidence="6" id="KW-1133">Transmembrane helix</keyword>
<dbReference type="PROSITE" id="PS51007">
    <property type="entry name" value="CYTC"/>
    <property type="match status" value="1"/>
</dbReference>
<feature type="region of interest" description="Disordered" evidence="5">
    <location>
        <begin position="136"/>
        <end position="156"/>
    </location>
</feature>
<dbReference type="InterPro" id="IPR036909">
    <property type="entry name" value="Cyt_c-like_dom_sf"/>
</dbReference>
<evidence type="ECO:0000313" key="8">
    <source>
        <dbReference type="EMBL" id="SFU68247.1"/>
    </source>
</evidence>
<reference evidence="8 9" key="1">
    <citation type="submission" date="2016-10" db="EMBL/GenBank/DDBJ databases">
        <authorList>
            <person name="de Groot N.N."/>
        </authorList>
    </citation>
    <scope>NUCLEOTIDE SEQUENCE [LARGE SCALE GENOMIC DNA]</scope>
    <source>
        <strain evidence="8 9">R-24608</strain>
    </source>
</reference>
<keyword evidence="1 4" id="KW-0349">Heme</keyword>
<sequence>MFCIYEIFKNREFSFFKNTITKSKITTIIINTLFIGIFFCSFSGISYANEELLRSKNCLSCHNGTIVGGPTFQSIGMKYRSIAASSLESVAQRITNGSSGIWGPTGMSPQNHVSIEEARFIAAGLLGLPKPQLQTEKSVEKNQLHQPKPSNTRVDDADFVGTADGFDFKPSRSSSAGPSGWIVEAFGGPCRSVGIDGFTERLEGFFHALKPDFINTYFIQLNAVTSNGLSAKMQISYNTNYSYATRSYRDQLNFNIKNRAPASSVEAARDNYKKAECVEMNHIQYVHAFQNWARTNEKAIRRHIGK</sequence>
<name>A0A1I7I5P0_9BURK</name>
<dbReference type="InterPro" id="IPR009056">
    <property type="entry name" value="Cyt_c-like_dom"/>
</dbReference>
<keyword evidence="9" id="KW-1185">Reference proteome</keyword>
<dbReference type="SUPFAM" id="SSF46626">
    <property type="entry name" value="Cytochrome c"/>
    <property type="match status" value="1"/>
</dbReference>
<evidence type="ECO:0000256" key="4">
    <source>
        <dbReference type="PROSITE-ProRule" id="PRU00433"/>
    </source>
</evidence>
<dbReference type="STRING" id="343013.SAMN04489707_101465"/>
<evidence type="ECO:0000256" key="5">
    <source>
        <dbReference type="SAM" id="MobiDB-lite"/>
    </source>
</evidence>
<dbReference type="GO" id="GO:0046872">
    <property type="term" value="F:metal ion binding"/>
    <property type="evidence" value="ECO:0007669"/>
    <property type="project" value="UniProtKB-KW"/>
</dbReference>
<evidence type="ECO:0000256" key="1">
    <source>
        <dbReference type="ARBA" id="ARBA00022617"/>
    </source>
</evidence>
<dbReference type="Gene3D" id="1.10.760.10">
    <property type="entry name" value="Cytochrome c-like domain"/>
    <property type="match status" value="1"/>
</dbReference>